<keyword evidence="7 8" id="KW-0472">Membrane</keyword>
<dbReference type="GO" id="GO:0048278">
    <property type="term" value="P:vesicle docking"/>
    <property type="evidence" value="ECO:0007669"/>
    <property type="project" value="TreeGrafter"/>
</dbReference>
<organism evidence="10 11">
    <name type="scientific">Cinara cedri</name>
    <dbReference type="NCBI Taxonomy" id="506608"/>
    <lineage>
        <taxon>Eukaryota</taxon>
        <taxon>Metazoa</taxon>
        <taxon>Ecdysozoa</taxon>
        <taxon>Arthropoda</taxon>
        <taxon>Hexapoda</taxon>
        <taxon>Insecta</taxon>
        <taxon>Pterygota</taxon>
        <taxon>Neoptera</taxon>
        <taxon>Paraneoptera</taxon>
        <taxon>Hemiptera</taxon>
        <taxon>Sternorrhyncha</taxon>
        <taxon>Aphidomorpha</taxon>
        <taxon>Aphidoidea</taxon>
        <taxon>Aphididae</taxon>
        <taxon>Lachninae</taxon>
        <taxon>Cinara</taxon>
    </lineage>
</organism>
<dbReference type="PANTHER" id="PTHR19957:SF3">
    <property type="entry name" value="SYNTAXIN-5"/>
    <property type="match status" value="1"/>
</dbReference>
<evidence type="ECO:0000256" key="5">
    <source>
        <dbReference type="ARBA" id="ARBA00022989"/>
    </source>
</evidence>
<dbReference type="GO" id="GO:0000149">
    <property type="term" value="F:SNARE binding"/>
    <property type="evidence" value="ECO:0007669"/>
    <property type="project" value="TreeGrafter"/>
</dbReference>
<evidence type="ECO:0000313" key="11">
    <source>
        <dbReference type="Proteomes" id="UP000325440"/>
    </source>
</evidence>
<gene>
    <name evidence="10" type="ORF">CINCED_3A011105</name>
</gene>
<dbReference type="InterPro" id="IPR006012">
    <property type="entry name" value="Syntaxin/epimorphin_CS"/>
</dbReference>
<comment type="similarity">
    <text evidence="2">Belongs to the syntaxin family.</text>
</comment>
<dbReference type="InterPro" id="IPR010989">
    <property type="entry name" value="SNARE"/>
</dbReference>
<accession>A0A5E4N613</accession>
<dbReference type="PANTHER" id="PTHR19957">
    <property type="entry name" value="SYNTAXIN"/>
    <property type="match status" value="1"/>
</dbReference>
<keyword evidence="6" id="KW-0175">Coiled coil</keyword>
<dbReference type="GO" id="GO:0031201">
    <property type="term" value="C:SNARE complex"/>
    <property type="evidence" value="ECO:0007669"/>
    <property type="project" value="TreeGrafter"/>
</dbReference>
<dbReference type="PROSITE" id="PS00914">
    <property type="entry name" value="SYNTAXIN"/>
    <property type="match status" value="1"/>
</dbReference>
<name>A0A5E4N613_9HEMI</name>
<feature type="transmembrane region" description="Helical" evidence="8">
    <location>
        <begin position="333"/>
        <end position="353"/>
    </location>
</feature>
<evidence type="ECO:0000256" key="3">
    <source>
        <dbReference type="ARBA" id="ARBA00022448"/>
    </source>
</evidence>
<keyword evidence="11" id="KW-1185">Reference proteome</keyword>
<sequence length="354" mass="40540">MTTRRRRGNSDSDQSHFSYSIQESTVADFANKSEEEIHKIMPRDRTAEFNSAVRSLQGRQIARAVQVKDVKKVKALQSYGEFMMIAKSVGLNISYTYAKLEKLTLLAKRKSLFNDRPQEIQELTYIIKEDLNSLNQQIAKLQEVAKLQKAAQNNIGRKHLLSHESSVVLSLQSKLANISNEFKQVLEIRTKNLKHAKSRRDQFSQGSSLSALSESSSLVPRQNSVLMSSNQCAINMDNNEHQDHGQQITKQTQAMAIYDNTDQYLYSRAETMQNIESTIVELGGIFQQLAHMVKEQEEMVERIDSNVQDAELSIEAAHTQILRYFQSVTSNRWLMIKIFGILIFFFIFFVVFVS</sequence>
<dbReference type="InterPro" id="IPR045242">
    <property type="entry name" value="Syntaxin"/>
</dbReference>
<dbReference type="SMART" id="SM00397">
    <property type="entry name" value="t_SNARE"/>
    <property type="match status" value="1"/>
</dbReference>
<evidence type="ECO:0000256" key="4">
    <source>
        <dbReference type="ARBA" id="ARBA00022692"/>
    </source>
</evidence>
<evidence type="ECO:0000256" key="2">
    <source>
        <dbReference type="ARBA" id="ARBA00009063"/>
    </source>
</evidence>
<dbReference type="SUPFAM" id="SSF47661">
    <property type="entry name" value="t-snare proteins"/>
    <property type="match status" value="1"/>
</dbReference>
<evidence type="ECO:0000313" key="10">
    <source>
        <dbReference type="EMBL" id="VVC40144.1"/>
    </source>
</evidence>
<dbReference type="GO" id="GO:0005484">
    <property type="term" value="F:SNAP receptor activity"/>
    <property type="evidence" value="ECO:0007669"/>
    <property type="project" value="InterPro"/>
</dbReference>
<dbReference type="AlphaFoldDB" id="A0A5E4N613"/>
<evidence type="ECO:0000259" key="9">
    <source>
        <dbReference type="PROSITE" id="PS50192"/>
    </source>
</evidence>
<evidence type="ECO:0000256" key="7">
    <source>
        <dbReference type="ARBA" id="ARBA00023136"/>
    </source>
</evidence>
<keyword evidence="4 8" id="KW-0812">Transmembrane</keyword>
<dbReference type="Proteomes" id="UP000325440">
    <property type="component" value="Unassembled WGS sequence"/>
</dbReference>
<proteinExistence type="inferred from homology"/>
<feature type="domain" description="T-SNARE coiled-coil homology" evidence="9">
    <location>
        <begin position="262"/>
        <end position="324"/>
    </location>
</feature>
<evidence type="ECO:0000256" key="8">
    <source>
        <dbReference type="SAM" id="Phobius"/>
    </source>
</evidence>
<evidence type="ECO:0000256" key="6">
    <source>
        <dbReference type="ARBA" id="ARBA00023054"/>
    </source>
</evidence>
<dbReference type="OrthoDB" id="421009at2759"/>
<comment type="subcellular location">
    <subcellularLocation>
        <location evidence="1">Membrane</location>
        <topology evidence="1">Single-pass type IV membrane protein</topology>
    </subcellularLocation>
</comment>
<dbReference type="InterPro" id="IPR021538">
    <property type="entry name" value="Syntaxin-5_N"/>
</dbReference>
<dbReference type="GO" id="GO:0006886">
    <property type="term" value="P:intracellular protein transport"/>
    <property type="evidence" value="ECO:0007669"/>
    <property type="project" value="InterPro"/>
</dbReference>
<dbReference type="GO" id="GO:0006888">
    <property type="term" value="P:endoplasmic reticulum to Golgi vesicle-mediated transport"/>
    <property type="evidence" value="ECO:0007669"/>
    <property type="project" value="TreeGrafter"/>
</dbReference>
<evidence type="ECO:0000256" key="1">
    <source>
        <dbReference type="ARBA" id="ARBA00004211"/>
    </source>
</evidence>
<dbReference type="Pfam" id="PF11416">
    <property type="entry name" value="Syntaxin-5_N"/>
    <property type="match status" value="1"/>
</dbReference>
<dbReference type="PROSITE" id="PS50192">
    <property type="entry name" value="T_SNARE"/>
    <property type="match status" value="1"/>
</dbReference>
<keyword evidence="3" id="KW-0813">Transport</keyword>
<keyword evidence="5 8" id="KW-1133">Transmembrane helix</keyword>
<dbReference type="EMBL" id="CABPRJ010001901">
    <property type="protein sequence ID" value="VVC40144.1"/>
    <property type="molecule type" value="Genomic_DNA"/>
</dbReference>
<dbReference type="Pfam" id="PF05739">
    <property type="entry name" value="SNARE"/>
    <property type="match status" value="1"/>
</dbReference>
<dbReference type="InterPro" id="IPR000727">
    <property type="entry name" value="T_SNARE_dom"/>
</dbReference>
<dbReference type="Gene3D" id="1.20.58.70">
    <property type="match status" value="1"/>
</dbReference>
<protein>
    <submittedName>
        <fullName evidence="10">Target SNARE coiled-coil homology domain,Syntaxin/epimorphin, conserved site,SNARE,Syntaxin</fullName>
    </submittedName>
</protein>
<dbReference type="GO" id="GO:0000139">
    <property type="term" value="C:Golgi membrane"/>
    <property type="evidence" value="ECO:0007669"/>
    <property type="project" value="TreeGrafter"/>
</dbReference>
<dbReference type="CDD" id="cd15844">
    <property type="entry name" value="SNARE_syntaxin5"/>
    <property type="match status" value="1"/>
</dbReference>
<dbReference type="GO" id="GO:0006906">
    <property type="term" value="P:vesicle fusion"/>
    <property type="evidence" value="ECO:0007669"/>
    <property type="project" value="TreeGrafter"/>
</dbReference>
<reference evidence="10 11" key="1">
    <citation type="submission" date="2019-08" db="EMBL/GenBank/DDBJ databases">
        <authorList>
            <person name="Alioto T."/>
            <person name="Alioto T."/>
            <person name="Gomez Garrido J."/>
        </authorList>
    </citation>
    <scope>NUCLEOTIDE SEQUENCE [LARGE SCALE GENOMIC DNA]</scope>
</reference>